<dbReference type="InterPro" id="IPR029787">
    <property type="entry name" value="Nucleotide_cyclase"/>
</dbReference>
<dbReference type="NCBIfam" id="TIGR00254">
    <property type="entry name" value="GGDEF"/>
    <property type="match status" value="1"/>
</dbReference>
<keyword evidence="5" id="KW-0548">Nucleotidyltransferase</keyword>
<protein>
    <recommendedName>
        <fullName evidence="1">diguanylate cyclase</fullName>
        <ecNumber evidence="1">2.7.7.65</ecNumber>
    </recommendedName>
</protein>
<organism evidence="5 6">
    <name type="scientific">Piscinibacter gummiphilus</name>
    <dbReference type="NCBI Taxonomy" id="946333"/>
    <lineage>
        <taxon>Bacteria</taxon>
        <taxon>Pseudomonadati</taxon>
        <taxon>Pseudomonadota</taxon>
        <taxon>Betaproteobacteria</taxon>
        <taxon>Burkholderiales</taxon>
        <taxon>Sphaerotilaceae</taxon>
        <taxon>Piscinibacter</taxon>
    </lineage>
</organism>
<evidence type="ECO:0000256" key="3">
    <source>
        <dbReference type="SAM" id="Phobius"/>
    </source>
</evidence>
<dbReference type="SMART" id="SM00267">
    <property type="entry name" value="GGDEF"/>
    <property type="match status" value="1"/>
</dbReference>
<dbReference type="PANTHER" id="PTHR45138:SF9">
    <property type="entry name" value="DIGUANYLATE CYCLASE DGCM-RELATED"/>
    <property type="match status" value="1"/>
</dbReference>
<dbReference type="RefSeq" id="WP_316702647.1">
    <property type="nucleotide sequence ID" value="NZ_CP136336.1"/>
</dbReference>
<evidence type="ECO:0000313" key="6">
    <source>
        <dbReference type="Proteomes" id="UP001303946"/>
    </source>
</evidence>
<feature type="transmembrane region" description="Helical" evidence="3">
    <location>
        <begin position="37"/>
        <end position="57"/>
    </location>
</feature>
<dbReference type="Proteomes" id="UP001303946">
    <property type="component" value="Chromosome"/>
</dbReference>
<dbReference type="EC" id="2.7.7.65" evidence="1"/>
<feature type="transmembrane region" description="Helical" evidence="3">
    <location>
        <begin position="183"/>
        <end position="207"/>
    </location>
</feature>
<dbReference type="SUPFAM" id="SSF55073">
    <property type="entry name" value="Nucleotide cyclase"/>
    <property type="match status" value="1"/>
</dbReference>
<dbReference type="InterPro" id="IPR043128">
    <property type="entry name" value="Rev_trsase/Diguanyl_cyclase"/>
</dbReference>
<sequence>MKLDALTLFASMFINLTLIVGALLLGVGRKTRSGMRLWTAALVLQAVAWAALVAAYKGWPREMATLGSAAMVTGFSFMYLAAKSYLRQPVSLPWVVGVPVVTAVLHWLVFENFAARILVVNVAIGLQMLWLTWLLLRPGSTGSWRWRWLAGLALGASGAMVACRAVLVIVAPESYPRFESPHWVNIVGLIVSNASVMAGTLAFLLAYRDEAEQELKRLATTDGLTGVLNRRHWMEQGLAHFNLARRHGRGLVVLMLDIDFFKRINDTYGHQTGDRALTLFAAALRQVVRQPDLVGRYGGEEFCVLLPMSDLAAAEAVDQRLRAALAHDVSPVLGFDVTFSAGVAALREGEVGLEDIIARADQALYAAKQGGRNRIVRG</sequence>
<accession>A0ABZ0CZ32</accession>
<evidence type="ECO:0000259" key="4">
    <source>
        <dbReference type="PROSITE" id="PS50887"/>
    </source>
</evidence>
<evidence type="ECO:0000313" key="5">
    <source>
        <dbReference type="EMBL" id="WOB09771.1"/>
    </source>
</evidence>
<keyword evidence="6" id="KW-1185">Reference proteome</keyword>
<feature type="transmembrane region" description="Helical" evidence="3">
    <location>
        <begin position="63"/>
        <end position="80"/>
    </location>
</feature>
<evidence type="ECO:0000256" key="1">
    <source>
        <dbReference type="ARBA" id="ARBA00012528"/>
    </source>
</evidence>
<feature type="transmembrane region" description="Helical" evidence="3">
    <location>
        <begin position="92"/>
        <end position="109"/>
    </location>
</feature>
<keyword evidence="3" id="KW-0812">Transmembrane</keyword>
<name>A0ABZ0CZ32_9BURK</name>
<dbReference type="CDD" id="cd01949">
    <property type="entry name" value="GGDEF"/>
    <property type="match status" value="1"/>
</dbReference>
<evidence type="ECO:0000256" key="2">
    <source>
        <dbReference type="ARBA" id="ARBA00034247"/>
    </source>
</evidence>
<keyword evidence="3" id="KW-0472">Membrane</keyword>
<dbReference type="InterPro" id="IPR050469">
    <property type="entry name" value="Diguanylate_Cyclase"/>
</dbReference>
<dbReference type="EMBL" id="CP136336">
    <property type="protein sequence ID" value="WOB09771.1"/>
    <property type="molecule type" value="Genomic_DNA"/>
</dbReference>
<feature type="transmembrane region" description="Helical" evidence="3">
    <location>
        <begin position="148"/>
        <end position="171"/>
    </location>
</feature>
<reference evidence="5 6" key="1">
    <citation type="submission" date="2023-10" db="EMBL/GenBank/DDBJ databases">
        <title>Bacteria for the degradation of biodegradable plastic PBAT(Polybutylene adipate terephthalate).</title>
        <authorList>
            <person name="Weon H.-Y."/>
            <person name="Yeon J."/>
        </authorList>
    </citation>
    <scope>NUCLEOTIDE SEQUENCE [LARGE SCALE GENOMIC DNA]</scope>
    <source>
        <strain evidence="5 6">SBD 7-3</strain>
    </source>
</reference>
<dbReference type="GO" id="GO:0052621">
    <property type="term" value="F:diguanylate cyclase activity"/>
    <property type="evidence" value="ECO:0007669"/>
    <property type="project" value="UniProtKB-EC"/>
</dbReference>
<feature type="domain" description="GGDEF" evidence="4">
    <location>
        <begin position="249"/>
        <end position="378"/>
    </location>
</feature>
<keyword evidence="3" id="KW-1133">Transmembrane helix</keyword>
<gene>
    <name evidence="5" type="ORF">RXV79_06825</name>
</gene>
<dbReference type="Gene3D" id="3.30.70.270">
    <property type="match status" value="1"/>
</dbReference>
<dbReference type="Pfam" id="PF00990">
    <property type="entry name" value="GGDEF"/>
    <property type="match status" value="1"/>
</dbReference>
<proteinExistence type="predicted"/>
<dbReference type="InterPro" id="IPR000160">
    <property type="entry name" value="GGDEF_dom"/>
</dbReference>
<dbReference type="PROSITE" id="PS50887">
    <property type="entry name" value="GGDEF"/>
    <property type="match status" value="1"/>
</dbReference>
<feature type="transmembrane region" description="Helical" evidence="3">
    <location>
        <begin position="6"/>
        <end position="25"/>
    </location>
</feature>
<feature type="transmembrane region" description="Helical" evidence="3">
    <location>
        <begin position="115"/>
        <end position="136"/>
    </location>
</feature>
<keyword evidence="5" id="KW-0808">Transferase</keyword>
<dbReference type="PANTHER" id="PTHR45138">
    <property type="entry name" value="REGULATORY COMPONENTS OF SENSORY TRANSDUCTION SYSTEM"/>
    <property type="match status" value="1"/>
</dbReference>
<comment type="catalytic activity">
    <reaction evidence="2">
        <text>2 GTP = 3',3'-c-di-GMP + 2 diphosphate</text>
        <dbReference type="Rhea" id="RHEA:24898"/>
        <dbReference type="ChEBI" id="CHEBI:33019"/>
        <dbReference type="ChEBI" id="CHEBI:37565"/>
        <dbReference type="ChEBI" id="CHEBI:58805"/>
        <dbReference type="EC" id="2.7.7.65"/>
    </reaction>
</comment>